<sequence>MKMRIPPLLLVLFLCTCVRAHADTVDPAFNRVIARSGLQLRSAPSTASASLALIPFNETVSVLSTCDMGYDTIGSLRNLHRERQGADDELIFHDTPITGVWIMAAYGQDTGFLFNAYLHSLPAAPRNLIDRGRDFIAFRAGYELEDVLPVNFRYYGVYGTEGKFELREVTLSYVTVHAPGYSYLTYVVEDFAHLHLIIGAKQALREHHFAGYGFFETLEVTCSTINDLQAVLKDRIGVNCEQRYGQEFVTDTYVNHRSGSYSLAVEPLGSVVHLSAIGDIDGDGQPDFLTYQESESGIEVLHLSSQAQPGRASKPAAILLDFGCC</sequence>
<evidence type="ECO:0000313" key="2">
    <source>
        <dbReference type="EMBL" id="SEQ39272.1"/>
    </source>
</evidence>
<dbReference type="EMBL" id="FOFB01000009">
    <property type="protein sequence ID" value="SEQ39272.1"/>
    <property type="molecule type" value="Genomic_DNA"/>
</dbReference>
<keyword evidence="3" id="KW-1185">Reference proteome</keyword>
<dbReference type="Gene3D" id="2.30.30.40">
    <property type="entry name" value="SH3 Domains"/>
    <property type="match status" value="1"/>
</dbReference>
<dbReference type="Proteomes" id="UP000199021">
    <property type="component" value="Unassembled WGS sequence"/>
</dbReference>
<accession>A0A1H9FN03</accession>
<evidence type="ECO:0008006" key="4">
    <source>
        <dbReference type="Google" id="ProtNLM"/>
    </source>
</evidence>
<evidence type="ECO:0000313" key="3">
    <source>
        <dbReference type="Proteomes" id="UP000199021"/>
    </source>
</evidence>
<dbReference type="InParanoid" id="A0A1H9FN03"/>
<organism evidence="2 3">
    <name type="scientific">Neolewinella agarilytica</name>
    <dbReference type="NCBI Taxonomy" id="478744"/>
    <lineage>
        <taxon>Bacteria</taxon>
        <taxon>Pseudomonadati</taxon>
        <taxon>Bacteroidota</taxon>
        <taxon>Saprospiria</taxon>
        <taxon>Saprospirales</taxon>
        <taxon>Lewinellaceae</taxon>
        <taxon>Neolewinella</taxon>
    </lineage>
</organism>
<proteinExistence type="predicted"/>
<evidence type="ECO:0000256" key="1">
    <source>
        <dbReference type="SAM" id="SignalP"/>
    </source>
</evidence>
<gene>
    <name evidence="2" type="ORF">SAMN05444359_10937</name>
</gene>
<reference evidence="3" key="1">
    <citation type="submission" date="2016-10" db="EMBL/GenBank/DDBJ databases">
        <authorList>
            <person name="Varghese N."/>
            <person name="Submissions S."/>
        </authorList>
    </citation>
    <scope>NUCLEOTIDE SEQUENCE [LARGE SCALE GENOMIC DNA]</scope>
    <source>
        <strain evidence="3">DSM 24740</strain>
    </source>
</reference>
<name>A0A1H9FN03_9BACT</name>
<protein>
    <recommendedName>
        <fullName evidence="4">VCBS repeat-containing protein</fullName>
    </recommendedName>
</protein>
<dbReference type="AlphaFoldDB" id="A0A1H9FN03"/>
<feature type="chain" id="PRO_5011669197" description="VCBS repeat-containing protein" evidence="1">
    <location>
        <begin position="23"/>
        <end position="325"/>
    </location>
</feature>
<feature type="signal peptide" evidence="1">
    <location>
        <begin position="1"/>
        <end position="22"/>
    </location>
</feature>
<keyword evidence="1" id="KW-0732">Signal</keyword>